<keyword evidence="1" id="KW-1133">Transmembrane helix</keyword>
<accession>A0A556MTX3</accession>
<dbReference type="AlphaFoldDB" id="A0A556MTX3"/>
<keyword evidence="2" id="KW-0645">Protease</keyword>
<dbReference type="RefSeq" id="WP_144246966.1">
    <property type="nucleotide sequence ID" value="NZ_VLPK01000001.1"/>
</dbReference>
<name>A0A556MTX3_9SPHI</name>
<dbReference type="Proteomes" id="UP000318733">
    <property type="component" value="Unassembled WGS sequence"/>
</dbReference>
<protein>
    <submittedName>
        <fullName evidence="2">Carboxypeptidase regulatory-like domain-containing protein</fullName>
    </submittedName>
</protein>
<dbReference type="OrthoDB" id="641844at2"/>
<comment type="caution">
    <text evidence="2">The sequence shown here is derived from an EMBL/GenBank/DDBJ whole genome shotgun (WGS) entry which is preliminary data.</text>
</comment>
<reference evidence="2 3" key="1">
    <citation type="submission" date="2019-07" db="EMBL/GenBank/DDBJ databases">
        <authorList>
            <person name="Huq M.A."/>
        </authorList>
    </citation>
    <scope>NUCLEOTIDE SEQUENCE [LARGE SCALE GENOMIC DNA]</scope>
    <source>
        <strain evidence="2 3">MAH-19</strain>
    </source>
</reference>
<feature type="transmembrane region" description="Helical" evidence="1">
    <location>
        <begin position="47"/>
        <end position="66"/>
    </location>
</feature>
<keyword evidence="1" id="KW-0812">Transmembrane</keyword>
<organism evidence="2 3">
    <name type="scientific">Mucilaginibacter corticis</name>
    <dbReference type="NCBI Taxonomy" id="2597670"/>
    <lineage>
        <taxon>Bacteria</taxon>
        <taxon>Pseudomonadati</taxon>
        <taxon>Bacteroidota</taxon>
        <taxon>Sphingobacteriia</taxon>
        <taxon>Sphingobacteriales</taxon>
        <taxon>Sphingobacteriaceae</taxon>
        <taxon>Mucilaginibacter</taxon>
    </lineage>
</organism>
<evidence type="ECO:0000256" key="1">
    <source>
        <dbReference type="SAM" id="Phobius"/>
    </source>
</evidence>
<feature type="transmembrane region" description="Helical" evidence="1">
    <location>
        <begin position="78"/>
        <end position="98"/>
    </location>
</feature>
<dbReference type="GO" id="GO:0004180">
    <property type="term" value="F:carboxypeptidase activity"/>
    <property type="evidence" value="ECO:0007669"/>
    <property type="project" value="UniProtKB-KW"/>
</dbReference>
<sequence>MPKQDQKNVSSLTWVIITALGFVLFVAAAVVLMIFSDKAANLSPQVYFFLLVFVGLIAAGFLFGALKAHAKYSGKFYGGTLSLGGPAVILFLIIYFGLKLAPTAGSFDAKFMVFGDTTKNELVSGGLLKVLLNKPDSARIENGVVTFTDISSGLLGKTVTVIPSVPGYYKISQQVTFPADGHSPIELHLKKQADSVTVRGKVIDIKGQPVPNALIVLANGLYKTNTDQLGFFSFNLPVKDGTELPVNIYRDNKLRYNNTQIFSPKVPLTLQLTRL</sequence>
<evidence type="ECO:0000313" key="3">
    <source>
        <dbReference type="Proteomes" id="UP000318733"/>
    </source>
</evidence>
<evidence type="ECO:0000313" key="2">
    <source>
        <dbReference type="EMBL" id="TSJ43401.1"/>
    </source>
</evidence>
<gene>
    <name evidence="2" type="ORF">FO440_04195</name>
</gene>
<dbReference type="EMBL" id="VLPK01000001">
    <property type="protein sequence ID" value="TSJ43401.1"/>
    <property type="molecule type" value="Genomic_DNA"/>
</dbReference>
<dbReference type="SUPFAM" id="SSF49464">
    <property type="entry name" value="Carboxypeptidase regulatory domain-like"/>
    <property type="match status" value="1"/>
</dbReference>
<dbReference type="InterPro" id="IPR008969">
    <property type="entry name" value="CarboxyPept-like_regulatory"/>
</dbReference>
<keyword evidence="2" id="KW-0121">Carboxypeptidase</keyword>
<keyword evidence="3" id="KW-1185">Reference proteome</keyword>
<keyword evidence="1" id="KW-0472">Membrane</keyword>
<feature type="transmembrane region" description="Helical" evidence="1">
    <location>
        <begin position="12"/>
        <end position="35"/>
    </location>
</feature>
<proteinExistence type="predicted"/>
<keyword evidence="2" id="KW-0378">Hydrolase</keyword>